<feature type="transmembrane region" description="Helical" evidence="7">
    <location>
        <begin position="291"/>
        <end position="311"/>
    </location>
</feature>
<dbReference type="CDD" id="cd18576">
    <property type="entry name" value="ABC_6TM_bac_exporter_ABCB8_10_like"/>
    <property type="match status" value="1"/>
</dbReference>
<keyword evidence="4 10" id="KW-0067">ATP-binding</keyword>
<evidence type="ECO:0000256" key="5">
    <source>
        <dbReference type="ARBA" id="ARBA00022989"/>
    </source>
</evidence>
<dbReference type="Gene3D" id="1.20.1560.10">
    <property type="entry name" value="ABC transporter type 1, transmembrane domain"/>
    <property type="match status" value="1"/>
</dbReference>
<dbReference type="InterPro" id="IPR036640">
    <property type="entry name" value="ABC1_TM_sf"/>
</dbReference>
<dbReference type="CDD" id="cd03249">
    <property type="entry name" value="ABC_MTABC3_MDL1_MDL2"/>
    <property type="match status" value="1"/>
</dbReference>
<dbReference type="Pfam" id="PF00664">
    <property type="entry name" value="ABC_membrane"/>
    <property type="match status" value="1"/>
</dbReference>
<evidence type="ECO:0000256" key="3">
    <source>
        <dbReference type="ARBA" id="ARBA00022741"/>
    </source>
</evidence>
<evidence type="ECO:0000259" key="9">
    <source>
        <dbReference type="PROSITE" id="PS50929"/>
    </source>
</evidence>
<dbReference type="Pfam" id="PF00005">
    <property type="entry name" value="ABC_tran"/>
    <property type="match status" value="1"/>
</dbReference>
<proteinExistence type="predicted"/>
<dbReference type="GO" id="GO:0005886">
    <property type="term" value="C:plasma membrane"/>
    <property type="evidence" value="ECO:0007669"/>
    <property type="project" value="UniProtKB-SubCell"/>
</dbReference>
<dbReference type="PANTHER" id="PTHR43394">
    <property type="entry name" value="ATP-DEPENDENT PERMEASE MDL1, MITOCHONDRIAL"/>
    <property type="match status" value="1"/>
</dbReference>
<keyword evidence="6 7" id="KW-0472">Membrane</keyword>
<keyword evidence="3" id="KW-0547">Nucleotide-binding</keyword>
<dbReference type="Gene3D" id="3.40.50.300">
    <property type="entry name" value="P-loop containing nucleotide triphosphate hydrolases"/>
    <property type="match status" value="1"/>
</dbReference>
<evidence type="ECO:0000256" key="4">
    <source>
        <dbReference type="ARBA" id="ARBA00022840"/>
    </source>
</evidence>
<dbReference type="Proteomes" id="UP000600139">
    <property type="component" value="Unassembled WGS sequence"/>
</dbReference>
<feature type="transmembrane region" description="Helical" evidence="7">
    <location>
        <begin position="259"/>
        <end position="279"/>
    </location>
</feature>
<feature type="domain" description="ABC transmembrane type-1" evidence="9">
    <location>
        <begin position="32"/>
        <end position="320"/>
    </location>
</feature>
<dbReference type="SUPFAM" id="SSF52540">
    <property type="entry name" value="P-loop containing nucleoside triphosphate hydrolases"/>
    <property type="match status" value="1"/>
</dbReference>
<dbReference type="PROSITE" id="PS50929">
    <property type="entry name" value="ABC_TM1F"/>
    <property type="match status" value="1"/>
</dbReference>
<dbReference type="PROSITE" id="PS00211">
    <property type="entry name" value="ABC_TRANSPORTER_1"/>
    <property type="match status" value="1"/>
</dbReference>
<organism evidence="10 11">
    <name type="scientific">Luteolibacter yonseiensis</name>
    <dbReference type="NCBI Taxonomy" id="1144680"/>
    <lineage>
        <taxon>Bacteria</taxon>
        <taxon>Pseudomonadati</taxon>
        <taxon>Verrucomicrobiota</taxon>
        <taxon>Verrucomicrobiia</taxon>
        <taxon>Verrucomicrobiales</taxon>
        <taxon>Verrucomicrobiaceae</taxon>
        <taxon>Luteolibacter</taxon>
    </lineage>
</organism>
<comment type="caution">
    <text evidence="10">The sequence shown here is derived from an EMBL/GenBank/DDBJ whole genome shotgun (WGS) entry which is preliminary data.</text>
</comment>
<protein>
    <submittedName>
        <fullName evidence="10">ATP-binding cassette domain-containing protein</fullName>
    </submittedName>
</protein>
<keyword evidence="5 7" id="KW-1133">Transmembrane helix</keyword>
<dbReference type="GO" id="GO:0005524">
    <property type="term" value="F:ATP binding"/>
    <property type="evidence" value="ECO:0007669"/>
    <property type="project" value="UniProtKB-KW"/>
</dbReference>
<dbReference type="GO" id="GO:0016887">
    <property type="term" value="F:ATP hydrolysis activity"/>
    <property type="evidence" value="ECO:0007669"/>
    <property type="project" value="InterPro"/>
</dbReference>
<evidence type="ECO:0000256" key="2">
    <source>
        <dbReference type="ARBA" id="ARBA00022692"/>
    </source>
</evidence>
<reference evidence="10" key="1">
    <citation type="submission" date="2021-01" db="EMBL/GenBank/DDBJ databases">
        <title>Modified the classification status of verrucomicrobia.</title>
        <authorList>
            <person name="Feng X."/>
        </authorList>
    </citation>
    <scope>NUCLEOTIDE SEQUENCE</scope>
    <source>
        <strain evidence="10">JCM 18052</strain>
    </source>
</reference>
<dbReference type="InterPro" id="IPR017871">
    <property type="entry name" value="ABC_transporter-like_CS"/>
</dbReference>
<evidence type="ECO:0000259" key="8">
    <source>
        <dbReference type="PROSITE" id="PS50893"/>
    </source>
</evidence>
<dbReference type="RefSeq" id="WP_200350312.1">
    <property type="nucleotide sequence ID" value="NZ_BAABHZ010000012.1"/>
</dbReference>
<dbReference type="SMART" id="SM00382">
    <property type="entry name" value="AAA"/>
    <property type="match status" value="1"/>
</dbReference>
<feature type="transmembrane region" description="Helical" evidence="7">
    <location>
        <begin position="156"/>
        <end position="173"/>
    </location>
</feature>
<dbReference type="PANTHER" id="PTHR43394:SF1">
    <property type="entry name" value="ATP-BINDING CASSETTE SUB-FAMILY B MEMBER 10, MITOCHONDRIAL"/>
    <property type="match status" value="1"/>
</dbReference>
<name>A0A934R4Z0_9BACT</name>
<dbReference type="InterPro" id="IPR003593">
    <property type="entry name" value="AAA+_ATPase"/>
</dbReference>
<sequence>MPLSEPKAKKPLSSHRWVLSYLMREKAVFLPSLAALFFTAVLSLAFPYFLKELIGNPTDAMIKGVDPAIILEKSNRIVLMLVGTLAVQSVIAFFRVQGFIRSGEAALNHLRRDIFAHLVKLPIGFYHEQRSGSLSNRVSADLGIVRDTLLNAVPQAVRHSVILVGGLVFIFISSWKLSFIMLASVPVVVLAIAFFGRKVRGFSRDAQDSLAEAGTVIEESTQSIADVKAFGNETFEARRYDRALDRFMDVTLRGARHRAAFLSFIIFALFGTVAFVTWFGARMYAHGEIGWTNFAAFILFSIFVGASLGSFPEIISQFQQTAGATDRLREILDTPTERATGRSDIRLEGGLSFEGVNFRYPSRPDVLVLDDIRFDVRPGQRVALVGPSGAGKSTVFSLILGFHAPEHGRVSFDDADSSDISLACLRGQLGIVPQEVLLFGGSILENIEYGRPGASREEITRAAEMANAHSFISALPSGYDTLVGPRGTKLSGGQRQRIAIARAILANPSILLLDEATSALDSESERQVNEALERLMVGRTSLVIAHRLSTVRHADKILVFSHGKIVESGSHEELLARDGTYKLLVETQLV</sequence>
<dbReference type="FunFam" id="3.40.50.300:FF:000218">
    <property type="entry name" value="Multidrug ABC transporter ATP-binding protein"/>
    <property type="match status" value="1"/>
</dbReference>
<keyword evidence="2 7" id="KW-0812">Transmembrane</keyword>
<feature type="transmembrane region" description="Helical" evidence="7">
    <location>
        <begin position="77"/>
        <end position="94"/>
    </location>
</feature>
<feature type="transmembrane region" description="Helical" evidence="7">
    <location>
        <begin position="28"/>
        <end position="50"/>
    </location>
</feature>
<dbReference type="GO" id="GO:0015421">
    <property type="term" value="F:ABC-type oligopeptide transporter activity"/>
    <property type="evidence" value="ECO:0007669"/>
    <property type="project" value="TreeGrafter"/>
</dbReference>
<feature type="transmembrane region" description="Helical" evidence="7">
    <location>
        <begin position="179"/>
        <end position="196"/>
    </location>
</feature>
<accession>A0A934R4Z0</accession>
<evidence type="ECO:0000313" key="11">
    <source>
        <dbReference type="Proteomes" id="UP000600139"/>
    </source>
</evidence>
<dbReference type="InterPro" id="IPR039421">
    <property type="entry name" value="Type_1_exporter"/>
</dbReference>
<dbReference type="InterPro" id="IPR011527">
    <property type="entry name" value="ABC1_TM_dom"/>
</dbReference>
<comment type="subcellular location">
    <subcellularLocation>
        <location evidence="1">Cell membrane</location>
        <topology evidence="1">Multi-pass membrane protein</topology>
    </subcellularLocation>
</comment>
<feature type="domain" description="ABC transporter" evidence="8">
    <location>
        <begin position="351"/>
        <end position="587"/>
    </location>
</feature>
<dbReference type="SUPFAM" id="SSF90123">
    <property type="entry name" value="ABC transporter transmembrane region"/>
    <property type="match status" value="1"/>
</dbReference>
<evidence type="ECO:0000256" key="1">
    <source>
        <dbReference type="ARBA" id="ARBA00004651"/>
    </source>
</evidence>
<evidence type="ECO:0000256" key="7">
    <source>
        <dbReference type="SAM" id="Phobius"/>
    </source>
</evidence>
<dbReference type="AlphaFoldDB" id="A0A934R4Z0"/>
<dbReference type="PROSITE" id="PS50893">
    <property type="entry name" value="ABC_TRANSPORTER_2"/>
    <property type="match status" value="1"/>
</dbReference>
<dbReference type="InterPro" id="IPR003439">
    <property type="entry name" value="ABC_transporter-like_ATP-bd"/>
</dbReference>
<keyword evidence="11" id="KW-1185">Reference proteome</keyword>
<gene>
    <name evidence="10" type="ORF">JIN84_06980</name>
</gene>
<evidence type="ECO:0000313" key="10">
    <source>
        <dbReference type="EMBL" id="MBK1815350.1"/>
    </source>
</evidence>
<evidence type="ECO:0000256" key="6">
    <source>
        <dbReference type="ARBA" id="ARBA00023136"/>
    </source>
</evidence>
<dbReference type="InterPro" id="IPR027417">
    <property type="entry name" value="P-loop_NTPase"/>
</dbReference>
<dbReference type="EMBL" id="JAENIK010000008">
    <property type="protein sequence ID" value="MBK1815350.1"/>
    <property type="molecule type" value="Genomic_DNA"/>
</dbReference>